<keyword evidence="4 7" id="KW-0689">Ribosomal protein</keyword>
<dbReference type="NCBIfam" id="TIGR03625">
    <property type="entry name" value="L3_bact"/>
    <property type="match status" value="1"/>
</dbReference>
<comment type="subunit">
    <text evidence="7 9">Part of the 50S ribosomal subunit. Forms a cluster with proteins L14 and L19.</text>
</comment>
<dbReference type="Proteomes" id="UP000253805">
    <property type="component" value="Unassembled WGS sequence"/>
</dbReference>
<evidence type="ECO:0000256" key="9">
    <source>
        <dbReference type="RuleBase" id="RU003906"/>
    </source>
</evidence>
<organism evidence="10 11">
    <name type="scientific">Adlercreutzia equolifaciens subsp. celatus</name>
    <dbReference type="NCBI Taxonomy" id="394340"/>
    <lineage>
        <taxon>Bacteria</taxon>
        <taxon>Bacillati</taxon>
        <taxon>Actinomycetota</taxon>
        <taxon>Coriobacteriia</taxon>
        <taxon>Eggerthellales</taxon>
        <taxon>Eggerthellaceae</taxon>
        <taxon>Adlercreutzia</taxon>
    </lineage>
</organism>
<dbReference type="EMBL" id="PPUT01000006">
    <property type="protein sequence ID" value="RDC45889.1"/>
    <property type="molecule type" value="Genomic_DNA"/>
</dbReference>
<keyword evidence="5 7" id="KW-0687">Ribonucleoprotein</keyword>
<keyword evidence="3 7" id="KW-0694">RNA-binding</keyword>
<evidence type="ECO:0000256" key="8">
    <source>
        <dbReference type="RuleBase" id="RU003905"/>
    </source>
</evidence>
<evidence type="ECO:0000256" key="2">
    <source>
        <dbReference type="ARBA" id="ARBA00022730"/>
    </source>
</evidence>
<dbReference type="AlphaFoldDB" id="A0A369P513"/>
<dbReference type="Gene3D" id="3.30.160.810">
    <property type="match status" value="1"/>
</dbReference>
<dbReference type="GO" id="GO:0019843">
    <property type="term" value="F:rRNA binding"/>
    <property type="evidence" value="ECO:0007669"/>
    <property type="project" value="UniProtKB-UniRule"/>
</dbReference>
<evidence type="ECO:0000313" key="10">
    <source>
        <dbReference type="EMBL" id="RDC45889.1"/>
    </source>
</evidence>
<dbReference type="InterPro" id="IPR009000">
    <property type="entry name" value="Transl_B-barrel_sf"/>
</dbReference>
<dbReference type="InterPro" id="IPR000597">
    <property type="entry name" value="Ribosomal_uL3"/>
</dbReference>
<reference evidence="10 11" key="1">
    <citation type="journal article" date="2018" name="Elife">
        <title>Discovery and characterization of a prevalent human gut bacterial enzyme sufficient for the inactivation of a family of plant toxins.</title>
        <authorList>
            <person name="Koppel N."/>
            <person name="Bisanz J.E."/>
            <person name="Pandelia M.E."/>
            <person name="Turnbaugh P.J."/>
            <person name="Balskus E.P."/>
        </authorList>
    </citation>
    <scope>NUCLEOTIDE SEQUENCE [LARGE SCALE GENOMIC DNA]</scope>
    <source>
        <strain evidence="10 11">OB21 GAM 11</strain>
    </source>
</reference>
<comment type="similarity">
    <text evidence="1 7 8">Belongs to the universal ribosomal protein uL3 family.</text>
</comment>
<comment type="caution">
    <text evidence="10">The sequence shown here is derived from an EMBL/GenBank/DDBJ whole genome shotgun (WGS) entry which is preliminary data.</text>
</comment>
<dbReference type="Pfam" id="PF00297">
    <property type="entry name" value="Ribosomal_L3"/>
    <property type="match status" value="1"/>
</dbReference>
<dbReference type="GO" id="GO:0022625">
    <property type="term" value="C:cytosolic large ribosomal subunit"/>
    <property type="evidence" value="ECO:0007669"/>
    <property type="project" value="TreeGrafter"/>
</dbReference>
<evidence type="ECO:0000256" key="1">
    <source>
        <dbReference type="ARBA" id="ARBA00006540"/>
    </source>
</evidence>
<dbReference type="HAMAP" id="MF_01325_B">
    <property type="entry name" value="Ribosomal_uL3_B"/>
    <property type="match status" value="1"/>
</dbReference>
<dbReference type="GO" id="GO:0003735">
    <property type="term" value="F:structural constituent of ribosome"/>
    <property type="evidence" value="ECO:0007669"/>
    <property type="project" value="UniProtKB-UniRule"/>
</dbReference>
<comment type="function">
    <text evidence="7 9">One of the primary rRNA binding proteins, it binds directly near the 3'-end of the 23S rRNA, where it nucleates assembly of the 50S subunit.</text>
</comment>
<dbReference type="FunFam" id="3.30.160.810:FF:000001">
    <property type="entry name" value="50S ribosomal protein L3"/>
    <property type="match status" value="1"/>
</dbReference>
<evidence type="ECO:0000256" key="7">
    <source>
        <dbReference type="HAMAP-Rule" id="MF_01325"/>
    </source>
</evidence>
<sequence>MINAIYGKKIGMTQIFDDQDRIVPVTVIQAEPNTVCQVKTVDTDGYEAVQMGFGYIKPRRVNKPMQGHFDKQGAEPKRYLREVRVENAGEYKVGDEQTVAAFADVKKVDVTGTSKGKGFAGVMKRYGFAGGPGGHGAHFHRAPGSVGQCATPSRVFKGLRLPGHMGCDTVTVKNLEVVRIDEEQNLILVKGAVPGGKNGIVRVRMA</sequence>
<dbReference type="InterPro" id="IPR019926">
    <property type="entry name" value="Ribosomal_uL3_CS"/>
</dbReference>
<dbReference type="Gene3D" id="2.40.30.10">
    <property type="entry name" value="Translation factors"/>
    <property type="match status" value="1"/>
</dbReference>
<proteinExistence type="inferred from homology"/>
<name>A0A369P513_9ACTN</name>
<dbReference type="RefSeq" id="WP_114539969.1">
    <property type="nucleotide sequence ID" value="NZ_PPUT01000006.1"/>
</dbReference>
<evidence type="ECO:0000313" key="11">
    <source>
        <dbReference type="Proteomes" id="UP000253805"/>
    </source>
</evidence>
<dbReference type="PANTHER" id="PTHR11229:SF16">
    <property type="entry name" value="LARGE RIBOSOMAL SUBUNIT PROTEIN UL3C"/>
    <property type="match status" value="1"/>
</dbReference>
<dbReference type="GO" id="GO:0006412">
    <property type="term" value="P:translation"/>
    <property type="evidence" value="ECO:0007669"/>
    <property type="project" value="UniProtKB-UniRule"/>
</dbReference>
<dbReference type="SUPFAM" id="SSF50447">
    <property type="entry name" value="Translation proteins"/>
    <property type="match status" value="1"/>
</dbReference>
<dbReference type="FunFam" id="2.40.30.10:FF:000004">
    <property type="entry name" value="50S ribosomal protein L3"/>
    <property type="match status" value="1"/>
</dbReference>
<evidence type="ECO:0000256" key="3">
    <source>
        <dbReference type="ARBA" id="ARBA00022884"/>
    </source>
</evidence>
<evidence type="ECO:0000256" key="5">
    <source>
        <dbReference type="ARBA" id="ARBA00023274"/>
    </source>
</evidence>
<dbReference type="InterPro" id="IPR019927">
    <property type="entry name" value="Ribosomal_uL3_bac/org-type"/>
</dbReference>
<keyword evidence="2 7" id="KW-0699">rRNA-binding</keyword>
<dbReference type="PANTHER" id="PTHR11229">
    <property type="entry name" value="50S RIBOSOMAL PROTEIN L3"/>
    <property type="match status" value="1"/>
</dbReference>
<dbReference type="PROSITE" id="PS00474">
    <property type="entry name" value="RIBOSOMAL_L3"/>
    <property type="match status" value="1"/>
</dbReference>
<evidence type="ECO:0000256" key="4">
    <source>
        <dbReference type="ARBA" id="ARBA00022980"/>
    </source>
</evidence>
<accession>A0A369P513</accession>
<gene>
    <name evidence="7" type="primary">rplC</name>
    <name evidence="10" type="ORF">C1850_03520</name>
</gene>
<evidence type="ECO:0000256" key="6">
    <source>
        <dbReference type="ARBA" id="ARBA00035243"/>
    </source>
</evidence>
<protein>
    <recommendedName>
        <fullName evidence="6 7">Large ribosomal subunit protein uL3</fullName>
    </recommendedName>
</protein>